<accession>A0AAN8XHI5</accession>
<dbReference type="EMBL" id="JAXCGZ010004458">
    <property type="protein sequence ID" value="KAK7081753.1"/>
    <property type="molecule type" value="Genomic_DNA"/>
</dbReference>
<keyword evidence="2" id="KW-1185">Reference proteome</keyword>
<dbReference type="AlphaFoldDB" id="A0AAN8XHI5"/>
<name>A0AAN8XHI5_HALRR</name>
<evidence type="ECO:0000313" key="1">
    <source>
        <dbReference type="EMBL" id="KAK7081753.1"/>
    </source>
</evidence>
<reference evidence="1 2" key="1">
    <citation type="submission" date="2023-11" db="EMBL/GenBank/DDBJ databases">
        <title>Halocaridina rubra genome assembly.</title>
        <authorList>
            <person name="Smith C."/>
        </authorList>
    </citation>
    <scope>NUCLEOTIDE SEQUENCE [LARGE SCALE GENOMIC DNA]</scope>
    <source>
        <strain evidence="1">EP-1</strain>
        <tissue evidence="1">Whole</tissue>
    </source>
</reference>
<comment type="caution">
    <text evidence="1">The sequence shown here is derived from an EMBL/GenBank/DDBJ whole genome shotgun (WGS) entry which is preliminary data.</text>
</comment>
<dbReference type="Proteomes" id="UP001381693">
    <property type="component" value="Unassembled WGS sequence"/>
</dbReference>
<organism evidence="1 2">
    <name type="scientific">Halocaridina rubra</name>
    <name type="common">Hawaiian red shrimp</name>
    <dbReference type="NCBI Taxonomy" id="373956"/>
    <lineage>
        <taxon>Eukaryota</taxon>
        <taxon>Metazoa</taxon>
        <taxon>Ecdysozoa</taxon>
        <taxon>Arthropoda</taxon>
        <taxon>Crustacea</taxon>
        <taxon>Multicrustacea</taxon>
        <taxon>Malacostraca</taxon>
        <taxon>Eumalacostraca</taxon>
        <taxon>Eucarida</taxon>
        <taxon>Decapoda</taxon>
        <taxon>Pleocyemata</taxon>
        <taxon>Caridea</taxon>
        <taxon>Atyoidea</taxon>
        <taxon>Atyidae</taxon>
        <taxon>Halocaridina</taxon>
    </lineage>
</organism>
<evidence type="ECO:0000313" key="2">
    <source>
        <dbReference type="Proteomes" id="UP001381693"/>
    </source>
</evidence>
<gene>
    <name evidence="1" type="ORF">SK128_006462</name>
</gene>
<protein>
    <submittedName>
        <fullName evidence="1">Uncharacterized protein</fullName>
    </submittedName>
</protein>
<proteinExistence type="predicted"/>
<sequence length="68" mass="7389">MRSVQQVSSPETNMTLRPRSDPSLLRLTLPFCTIYFDASPLSKGLVSDPVQASLPLRVPPFSIVDASG</sequence>